<proteinExistence type="predicted"/>
<keyword evidence="1" id="KW-0812">Transmembrane</keyword>
<keyword evidence="1" id="KW-0472">Membrane</keyword>
<dbReference type="KEGG" id="fng:JM64_09650"/>
<sequence>MKLSELISKKVTKLFIVTMILLAVVVMVSGIYIMYVSVLNIRNIQQSIYENRVEETLSELKKDDEIISRITEMYLEGLKGVYLIRFFHKR</sequence>
<dbReference type="Proteomes" id="UP000077096">
    <property type="component" value="Chromosome"/>
</dbReference>
<keyword evidence="1" id="KW-1133">Transmembrane helix</keyword>
<dbReference type="PATRIC" id="fig|93466.3.peg.2006"/>
<evidence type="ECO:0000256" key="1">
    <source>
        <dbReference type="SAM" id="Phobius"/>
    </source>
</evidence>
<dbReference type="EMBL" id="CP011393">
    <property type="protein sequence ID" value="ANE42142.1"/>
    <property type="molecule type" value="Genomic_DNA"/>
</dbReference>
<dbReference type="AlphaFoldDB" id="A0A172T5C7"/>
<name>A0A172T5C7_FERPE</name>
<evidence type="ECO:0000313" key="2">
    <source>
        <dbReference type="EMBL" id="ANE42142.1"/>
    </source>
</evidence>
<evidence type="ECO:0000313" key="3">
    <source>
        <dbReference type="Proteomes" id="UP000077096"/>
    </source>
</evidence>
<protein>
    <submittedName>
        <fullName evidence="2">Uncharacterized protein</fullName>
    </submittedName>
</protein>
<feature type="transmembrane region" description="Helical" evidence="1">
    <location>
        <begin position="12"/>
        <end position="35"/>
    </location>
</feature>
<gene>
    <name evidence="2" type="ORF">JM64_09650</name>
</gene>
<reference evidence="2 3" key="1">
    <citation type="submission" date="2014-08" db="EMBL/GenBank/DDBJ databases">
        <title>Fervidobacterium pennivorans DYC genome.</title>
        <authorList>
            <person name="Wushke S."/>
        </authorList>
    </citation>
    <scope>NUCLEOTIDE SEQUENCE [LARGE SCALE GENOMIC DNA]</scope>
    <source>
        <strain evidence="2 3">DYC</strain>
    </source>
</reference>
<organism evidence="2 3">
    <name type="scientific">Fervidobacterium pennivorans</name>
    <dbReference type="NCBI Taxonomy" id="93466"/>
    <lineage>
        <taxon>Bacteria</taxon>
        <taxon>Thermotogati</taxon>
        <taxon>Thermotogota</taxon>
        <taxon>Thermotogae</taxon>
        <taxon>Thermotogales</taxon>
        <taxon>Fervidobacteriaceae</taxon>
        <taxon>Fervidobacterium</taxon>
    </lineage>
</organism>
<accession>A0A172T5C7</accession>